<organism evidence="1 2">
    <name type="scientific">Cylicostephanus goldi</name>
    <name type="common">Nematode worm</name>
    <dbReference type="NCBI Taxonomy" id="71465"/>
    <lineage>
        <taxon>Eukaryota</taxon>
        <taxon>Metazoa</taxon>
        <taxon>Ecdysozoa</taxon>
        <taxon>Nematoda</taxon>
        <taxon>Chromadorea</taxon>
        <taxon>Rhabditida</taxon>
        <taxon>Rhabditina</taxon>
        <taxon>Rhabditomorpha</taxon>
        <taxon>Strongyloidea</taxon>
        <taxon>Strongylidae</taxon>
        <taxon>Cylicostephanus</taxon>
    </lineage>
</organism>
<sequence>MMANPHFHFLADIFKEVAVPGRMGTEFDPSLARQQMQLLQLYKDHMRKLFFVCSEKVGTAKLSSYQITPYSAYLYS</sequence>
<evidence type="ECO:0000313" key="1">
    <source>
        <dbReference type="EMBL" id="VDK56163.1"/>
    </source>
</evidence>
<accession>A0A3P6RJG4</accession>
<proteinExistence type="predicted"/>
<keyword evidence="2" id="KW-1185">Reference proteome</keyword>
<protein>
    <submittedName>
        <fullName evidence="1">Uncharacterized protein</fullName>
    </submittedName>
</protein>
<reference evidence="1 2" key="1">
    <citation type="submission" date="2018-11" db="EMBL/GenBank/DDBJ databases">
        <authorList>
            <consortium name="Pathogen Informatics"/>
        </authorList>
    </citation>
    <scope>NUCLEOTIDE SEQUENCE [LARGE SCALE GENOMIC DNA]</scope>
</reference>
<name>A0A3P6RJG4_CYLGO</name>
<gene>
    <name evidence="1" type="ORF">CGOC_LOCUS3552</name>
</gene>
<dbReference type="Proteomes" id="UP000271889">
    <property type="component" value="Unassembled WGS sequence"/>
</dbReference>
<evidence type="ECO:0000313" key="2">
    <source>
        <dbReference type="Proteomes" id="UP000271889"/>
    </source>
</evidence>
<dbReference type="EMBL" id="UYRV01009003">
    <property type="protein sequence ID" value="VDK56163.1"/>
    <property type="molecule type" value="Genomic_DNA"/>
</dbReference>
<dbReference type="AlphaFoldDB" id="A0A3P6RJG4"/>
<dbReference type="OrthoDB" id="653904at2759"/>